<dbReference type="EMBL" id="LNAM01000024">
    <property type="protein sequence ID" value="KSV60271.1"/>
    <property type="molecule type" value="Genomic_DNA"/>
</dbReference>
<feature type="domain" description="Methyl-accepting transducer" evidence="4">
    <location>
        <begin position="67"/>
        <end position="296"/>
    </location>
</feature>
<dbReference type="InterPro" id="IPR004089">
    <property type="entry name" value="MCPsignal_dom"/>
</dbReference>
<gene>
    <name evidence="5" type="ORF">ASU35_05820</name>
</gene>
<dbReference type="Pfam" id="PF13682">
    <property type="entry name" value="CZB"/>
    <property type="match status" value="1"/>
</dbReference>
<dbReference type="AlphaFoldDB" id="A0A0V8QI83"/>
<dbReference type="OrthoDB" id="9816519at2"/>
<dbReference type="STRING" id="290052.ASU35_05820"/>
<evidence type="ECO:0000313" key="6">
    <source>
        <dbReference type="Proteomes" id="UP000054874"/>
    </source>
</evidence>
<dbReference type="Gene3D" id="1.10.287.950">
    <property type="entry name" value="Methyl-accepting chemotaxis protein"/>
    <property type="match status" value="1"/>
</dbReference>
<evidence type="ECO:0000256" key="3">
    <source>
        <dbReference type="PROSITE-ProRule" id="PRU00284"/>
    </source>
</evidence>
<comment type="caution">
    <text evidence="5">The sequence shown here is derived from an EMBL/GenBank/DDBJ whole genome shotgun (WGS) entry which is preliminary data.</text>
</comment>
<dbReference type="RefSeq" id="WP_058351472.1">
    <property type="nucleotide sequence ID" value="NZ_CABMMD010000024.1"/>
</dbReference>
<accession>A0A0V8QI83</accession>
<evidence type="ECO:0000256" key="2">
    <source>
        <dbReference type="ARBA" id="ARBA00029447"/>
    </source>
</evidence>
<dbReference type="Gene3D" id="1.20.120.30">
    <property type="entry name" value="Aspartate receptor, ligand-binding domain"/>
    <property type="match status" value="1"/>
</dbReference>
<dbReference type="InterPro" id="IPR025991">
    <property type="entry name" value="Chemoreceptor_zinc-bind_dom"/>
</dbReference>
<reference evidence="5 6" key="1">
    <citation type="submission" date="2015-11" db="EMBL/GenBank/DDBJ databases">
        <title>Butyribacter intestini gen. nov., sp. nov., a butyric acid-producing bacterium of the family Lachnospiraceae isolated from the human faeces.</title>
        <authorList>
            <person name="Zou Y."/>
            <person name="Xue W."/>
            <person name="Luo G."/>
            <person name="Lv M."/>
        </authorList>
    </citation>
    <scope>NUCLEOTIDE SEQUENCE [LARGE SCALE GENOMIC DNA]</scope>
    <source>
        <strain evidence="5 6">ACET-33324</strain>
    </source>
</reference>
<comment type="similarity">
    <text evidence="2">Belongs to the methyl-accepting chemotaxis (MCP) protein family.</text>
</comment>
<dbReference type="PANTHER" id="PTHR32089">
    <property type="entry name" value="METHYL-ACCEPTING CHEMOTAXIS PROTEIN MCPB"/>
    <property type="match status" value="1"/>
</dbReference>
<dbReference type="GO" id="GO:0006935">
    <property type="term" value="P:chemotaxis"/>
    <property type="evidence" value="ECO:0007669"/>
    <property type="project" value="InterPro"/>
</dbReference>
<dbReference type="Proteomes" id="UP000054874">
    <property type="component" value="Unassembled WGS sequence"/>
</dbReference>
<dbReference type="GO" id="GO:0004888">
    <property type="term" value="F:transmembrane signaling receptor activity"/>
    <property type="evidence" value="ECO:0007669"/>
    <property type="project" value="InterPro"/>
</dbReference>
<protein>
    <recommendedName>
        <fullName evidence="4">Methyl-accepting transducer domain-containing protein</fullName>
    </recommendedName>
</protein>
<dbReference type="SMART" id="SM00283">
    <property type="entry name" value="MA"/>
    <property type="match status" value="1"/>
</dbReference>
<dbReference type="PANTHER" id="PTHR32089:SF112">
    <property type="entry name" value="LYSOZYME-LIKE PROTEIN-RELATED"/>
    <property type="match status" value="1"/>
</dbReference>
<keyword evidence="6" id="KW-1185">Reference proteome</keyword>
<sequence length="476" mass="52630">MLRTRKDKKIIHAIVHMQPVERQNGSRELLEVHERLMKGRKSFEEVVSNTLTSAMGMSALDLQVSDRVEELQNISSDLSVLTGDLKETSRQTTEITNEVSKSHEMLSASIAEISSNTADSLEEIEKSQKNIENIKGLSHQASEDSKKMQADMAALMSVIDQMQTVIANINAISGQTNLLALNASIEAARAGEAGAGFAVVADEIRQLADETKALTDNMGKFVGDIQAASSQSVESVETTVKALEQINDNLTVVVEVNTDNRERLKEINESLTNIAATGEEISSSMNDVGSHISYLDQRLEGLNADAKNLDQVSQQLSKVIAPMCAIEDNLKNTAQRMGKMAHDTFYMPDNAMFIENVNKAVEAHKNWLKTLDKMICNEKAQPLQTNEHKCGFGHFYYAVEPKNKEIQAIWKGIEGKHKQLHGYGAQAITALKHGNPEEARTAYKKSEDISKTLLADFDTIIKLSQKLDKEGIRVFE</sequence>
<evidence type="ECO:0000256" key="1">
    <source>
        <dbReference type="ARBA" id="ARBA00023224"/>
    </source>
</evidence>
<evidence type="ECO:0000259" key="4">
    <source>
        <dbReference type="PROSITE" id="PS50111"/>
    </source>
</evidence>
<dbReference type="PROSITE" id="PS50111">
    <property type="entry name" value="CHEMOTAXIS_TRANSDUC_2"/>
    <property type="match status" value="1"/>
</dbReference>
<dbReference type="InterPro" id="IPR004090">
    <property type="entry name" value="Chemotax_Me-accpt_rcpt"/>
</dbReference>
<dbReference type="GO" id="GO:0007165">
    <property type="term" value="P:signal transduction"/>
    <property type="evidence" value="ECO:0007669"/>
    <property type="project" value="UniProtKB-KW"/>
</dbReference>
<organism evidence="5 6">
    <name type="scientific">Acetivibrio ethanolgignens</name>
    <dbReference type="NCBI Taxonomy" id="290052"/>
    <lineage>
        <taxon>Bacteria</taxon>
        <taxon>Bacillati</taxon>
        <taxon>Bacillota</taxon>
        <taxon>Clostridia</taxon>
        <taxon>Eubacteriales</taxon>
        <taxon>Oscillospiraceae</taxon>
        <taxon>Acetivibrio</taxon>
    </lineage>
</organism>
<dbReference type="SUPFAM" id="SSF58104">
    <property type="entry name" value="Methyl-accepting chemotaxis protein (MCP) signaling domain"/>
    <property type="match status" value="1"/>
</dbReference>
<name>A0A0V8QI83_9FIRM</name>
<dbReference type="Pfam" id="PF00015">
    <property type="entry name" value="MCPsignal"/>
    <property type="match status" value="1"/>
</dbReference>
<evidence type="ECO:0000313" key="5">
    <source>
        <dbReference type="EMBL" id="KSV60271.1"/>
    </source>
</evidence>
<proteinExistence type="inferred from homology"/>
<dbReference type="PRINTS" id="PR00260">
    <property type="entry name" value="CHEMTRNSDUCR"/>
</dbReference>
<dbReference type="GO" id="GO:0016020">
    <property type="term" value="C:membrane"/>
    <property type="evidence" value="ECO:0007669"/>
    <property type="project" value="InterPro"/>
</dbReference>
<keyword evidence="1 3" id="KW-0807">Transducer</keyword>